<dbReference type="AlphaFoldDB" id="A0A2T2PA02"/>
<dbReference type="EMBL" id="KZ678128">
    <property type="protein sequence ID" value="PSN74481.1"/>
    <property type="molecule type" value="Genomic_DNA"/>
</dbReference>
<protein>
    <submittedName>
        <fullName evidence="3">Uncharacterized protein</fullName>
    </submittedName>
</protein>
<feature type="compositionally biased region" description="Polar residues" evidence="1">
    <location>
        <begin position="1"/>
        <end position="10"/>
    </location>
</feature>
<accession>A0A2T2PA02</accession>
<keyword evidence="2" id="KW-0812">Transmembrane</keyword>
<keyword evidence="4" id="KW-1185">Reference proteome</keyword>
<evidence type="ECO:0000256" key="2">
    <source>
        <dbReference type="SAM" id="Phobius"/>
    </source>
</evidence>
<dbReference type="Proteomes" id="UP000240883">
    <property type="component" value="Unassembled WGS sequence"/>
</dbReference>
<feature type="transmembrane region" description="Helical" evidence="2">
    <location>
        <begin position="46"/>
        <end position="69"/>
    </location>
</feature>
<evidence type="ECO:0000313" key="3">
    <source>
        <dbReference type="EMBL" id="PSN74481.1"/>
    </source>
</evidence>
<evidence type="ECO:0000256" key="1">
    <source>
        <dbReference type="SAM" id="MobiDB-lite"/>
    </source>
</evidence>
<keyword evidence="2" id="KW-0472">Membrane</keyword>
<keyword evidence="2" id="KW-1133">Transmembrane helix</keyword>
<organism evidence="3 4">
    <name type="scientific">Corynespora cassiicola Philippines</name>
    <dbReference type="NCBI Taxonomy" id="1448308"/>
    <lineage>
        <taxon>Eukaryota</taxon>
        <taxon>Fungi</taxon>
        <taxon>Dikarya</taxon>
        <taxon>Ascomycota</taxon>
        <taxon>Pezizomycotina</taxon>
        <taxon>Dothideomycetes</taxon>
        <taxon>Pleosporomycetidae</taxon>
        <taxon>Pleosporales</taxon>
        <taxon>Corynesporascaceae</taxon>
        <taxon>Corynespora</taxon>
    </lineage>
</organism>
<reference evidence="3 4" key="1">
    <citation type="journal article" date="2018" name="Front. Microbiol.">
        <title>Genome-Wide Analysis of Corynespora cassiicola Leaf Fall Disease Putative Effectors.</title>
        <authorList>
            <person name="Lopez D."/>
            <person name="Ribeiro S."/>
            <person name="Label P."/>
            <person name="Fumanal B."/>
            <person name="Venisse J.S."/>
            <person name="Kohler A."/>
            <person name="de Oliveira R.R."/>
            <person name="Labutti K."/>
            <person name="Lipzen A."/>
            <person name="Lail K."/>
            <person name="Bauer D."/>
            <person name="Ohm R.A."/>
            <person name="Barry K.W."/>
            <person name="Spatafora J."/>
            <person name="Grigoriev I.V."/>
            <person name="Martin F.M."/>
            <person name="Pujade-Renaud V."/>
        </authorList>
    </citation>
    <scope>NUCLEOTIDE SEQUENCE [LARGE SCALE GENOMIC DNA]</scope>
    <source>
        <strain evidence="3 4">Philippines</strain>
    </source>
</reference>
<name>A0A2T2PA02_CORCC</name>
<feature type="region of interest" description="Disordered" evidence="1">
    <location>
        <begin position="1"/>
        <end position="37"/>
    </location>
</feature>
<gene>
    <name evidence="3" type="ORF">BS50DRAFT_17494</name>
</gene>
<sequence length="224" mass="23723">MTSSFRSAPSATRLPLLAARQPPPAEKEDESSDGNPSLKTQGIMKILLIVGLSIIGYMIWVSSLSGLPFGSILTLQQPIADEEYIPGIFKRNYDEGMATNVQNYANISAASPPSVRAIVMITSTAASTTTTIPTTLKTTKRLITSPILFTGQTTSISPGASAFPPLSTSKLRIFKPHYATFTSSQNCGPSSSSSTSLSETKKMIGDEAWEVATQAGLSTTLGQI</sequence>
<proteinExistence type="predicted"/>
<evidence type="ECO:0000313" key="4">
    <source>
        <dbReference type="Proteomes" id="UP000240883"/>
    </source>
</evidence>
<feature type="compositionally biased region" description="Low complexity" evidence="1">
    <location>
        <begin position="11"/>
        <end position="20"/>
    </location>
</feature>